<reference evidence="6" key="1">
    <citation type="journal article" date="2021" name="Sci. Adv.">
        <title>The American lobster genome reveals insights on longevity, neural, and immune adaptations.</title>
        <authorList>
            <person name="Polinski J.M."/>
            <person name="Zimin A.V."/>
            <person name="Clark K.F."/>
            <person name="Kohn A.B."/>
            <person name="Sadowski N."/>
            <person name="Timp W."/>
            <person name="Ptitsyn A."/>
            <person name="Khanna P."/>
            <person name="Romanova D.Y."/>
            <person name="Williams P."/>
            <person name="Greenwood S.J."/>
            <person name="Moroz L.L."/>
            <person name="Walt D.R."/>
            <person name="Bodnar A.G."/>
        </authorList>
    </citation>
    <scope>NUCLEOTIDE SEQUENCE</scope>
    <source>
        <strain evidence="6">GMGI-L3</strain>
    </source>
</reference>
<keyword evidence="3" id="KW-0325">Glycoprotein</keyword>
<dbReference type="InterPro" id="IPR000494">
    <property type="entry name" value="Rcpt_L-dom"/>
</dbReference>
<evidence type="ECO:0000256" key="1">
    <source>
        <dbReference type="ARBA" id="ARBA00004479"/>
    </source>
</evidence>
<evidence type="ECO:0000259" key="5">
    <source>
        <dbReference type="Pfam" id="PF01030"/>
    </source>
</evidence>
<dbReference type="AlphaFoldDB" id="A0A8J5N9B0"/>
<feature type="domain" description="Furin-like cysteine-rich" evidence="4">
    <location>
        <begin position="72"/>
        <end position="155"/>
    </location>
</feature>
<feature type="domain" description="Receptor L-domain" evidence="5">
    <location>
        <begin position="3"/>
        <end position="40"/>
    </location>
</feature>
<dbReference type="SUPFAM" id="SSF52058">
    <property type="entry name" value="L domain-like"/>
    <property type="match status" value="1"/>
</dbReference>
<accession>A0A8J5N9B0</accession>
<keyword evidence="2" id="KW-0418">Kinase</keyword>
<evidence type="ECO:0000259" key="4">
    <source>
        <dbReference type="Pfam" id="PF00757"/>
    </source>
</evidence>
<evidence type="ECO:0000256" key="3">
    <source>
        <dbReference type="ARBA" id="ARBA00023180"/>
    </source>
</evidence>
<keyword evidence="6" id="KW-0675">Receptor</keyword>
<gene>
    <name evidence="6" type="primary">insr-L1</name>
    <name evidence="6" type="ORF">Hamer_G001540</name>
</gene>
<comment type="caution">
    <text evidence="6">The sequence shown here is derived from an EMBL/GenBank/DDBJ whole genome shotgun (WGS) entry which is preliminary data.</text>
</comment>
<dbReference type="InterPro" id="IPR006212">
    <property type="entry name" value="Furin_repeat"/>
</dbReference>
<dbReference type="EMBL" id="JAHLQT010006108">
    <property type="protein sequence ID" value="KAG7175447.1"/>
    <property type="molecule type" value="Genomic_DNA"/>
</dbReference>
<name>A0A8J5N9B0_HOMAM</name>
<keyword evidence="2" id="KW-0829">Tyrosine-protein kinase</keyword>
<sequence length="155" mass="16924">MVGDVLFHNYALVIYDVPNLKEVGLASLTVILRGSVRIERILGCVHTIDWGRITVTRLAENYISRNRAESDCPSCPEELSCPHSLPCGAPRCWGPHHCQALCDKDCPGGCVGDQCCHSECLGGCLTPGDPTSCHACKNLLDHDRCTHSCSSRKFK</sequence>
<dbReference type="InterPro" id="IPR036941">
    <property type="entry name" value="Rcpt_L-dom_sf"/>
</dbReference>
<evidence type="ECO:0000313" key="6">
    <source>
        <dbReference type="EMBL" id="KAG7175447.1"/>
    </source>
</evidence>
<dbReference type="SMART" id="SM00261">
    <property type="entry name" value="FU"/>
    <property type="match status" value="1"/>
</dbReference>
<keyword evidence="2" id="KW-0808">Transferase</keyword>
<dbReference type="Pfam" id="PF00757">
    <property type="entry name" value="Furin-like"/>
    <property type="match status" value="1"/>
</dbReference>
<dbReference type="InterPro" id="IPR006211">
    <property type="entry name" value="Furin-like_Cys-rich_dom"/>
</dbReference>
<evidence type="ECO:0000256" key="2">
    <source>
        <dbReference type="ARBA" id="ARBA00023137"/>
    </source>
</evidence>
<organism evidence="6 7">
    <name type="scientific">Homarus americanus</name>
    <name type="common">American lobster</name>
    <dbReference type="NCBI Taxonomy" id="6706"/>
    <lineage>
        <taxon>Eukaryota</taxon>
        <taxon>Metazoa</taxon>
        <taxon>Ecdysozoa</taxon>
        <taxon>Arthropoda</taxon>
        <taxon>Crustacea</taxon>
        <taxon>Multicrustacea</taxon>
        <taxon>Malacostraca</taxon>
        <taxon>Eumalacostraca</taxon>
        <taxon>Eucarida</taxon>
        <taxon>Decapoda</taxon>
        <taxon>Pleocyemata</taxon>
        <taxon>Astacidea</taxon>
        <taxon>Nephropoidea</taxon>
        <taxon>Nephropidae</taxon>
        <taxon>Homarus</taxon>
    </lineage>
</organism>
<dbReference type="Pfam" id="PF01030">
    <property type="entry name" value="Recep_L_domain"/>
    <property type="match status" value="1"/>
</dbReference>
<dbReference type="GO" id="GO:0004713">
    <property type="term" value="F:protein tyrosine kinase activity"/>
    <property type="evidence" value="ECO:0007669"/>
    <property type="project" value="UniProtKB-KW"/>
</dbReference>
<protein>
    <submittedName>
        <fullName evidence="6">Insulin receptor-like 1</fullName>
    </submittedName>
</protein>
<evidence type="ECO:0000313" key="7">
    <source>
        <dbReference type="Proteomes" id="UP000747542"/>
    </source>
</evidence>
<feature type="non-terminal residue" evidence="6">
    <location>
        <position position="1"/>
    </location>
</feature>
<proteinExistence type="predicted"/>
<dbReference type="Gene3D" id="3.80.20.20">
    <property type="entry name" value="Receptor L-domain"/>
    <property type="match status" value="1"/>
</dbReference>
<dbReference type="GO" id="GO:0016020">
    <property type="term" value="C:membrane"/>
    <property type="evidence" value="ECO:0007669"/>
    <property type="project" value="UniProtKB-SubCell"/>
</dbReference>
<comment type="subcellular location">
    <subcellularLocation>
        <location evidence="1">Membrane</location>
        <topology evidence="1">Single-pass type I membrane protein</topology>
    </subcellularLocation>
</comment>
<dbReference type="Proteomes" id="UP000747542">
    <property type="component" value="Unassembled WGS sequence"/>
</dbReference>
<keyword evidence="7" id="KW-1185">Reference proteome</keyword>